<comment type="cofactor">
    <cofactor evidence="1">
        <name>pyridoxal 5'-phosphate</name>
        <dbReference type="ChEBI" id="CHEBI:597326"/>
    </cofactor>
</comment>
<sequence>MAMRLMRLWLAMALVLMAEAGERCRDASLLSTRLPSSLRSSSSSRSLHLRRHRHLLFNVDPPKIAIPAAASCDTRGPHPVPQEDELSRSPSRRSIADLAASPSFSVGITSSSRAARAPAAVIDEISKRYLKPGVVNLAAGSSSWPPPPGCMEEATRLLQKGDPELHRYGDCEGLQALTEKLKQKLKRENNIEGKEVMVTAGANQAFVNVMLAVCDPGDYVVLFKPYYYSHRVAVELAGAKVIEVSCESNFEPDLAELRQVLKAAEANQQRVKMAVIVTPGNPSGALISSDTLNKLVEICASKKIWLVSDETYEYFTYDGAEHVSPTADDGVINIYSMSKAYGMAGWRIGYVAYPSHLTSAMLKVQDTILTMATVLAQKVALKALDYGRSWVRENVKSLIPIRSRIYEVLEPLNPFMSQGAFYFMIKIPSILDEIRMIDMFANDHGLLLTPGSAFGMDGYLRLAYGCITADRLDDVCDKLKLAVRNMIRIGLRCSFEHQCSNPLTSGREGTWGELDDERNLIERETMHIARQASRDGKELLFEEDT</sequence>
<dbReference type="InterPro" id="IPR004838">
    <property type="entry name" value="NHTrfase_class1_PyrdxlP-BS"/>
</dbReference>
<dbReference type="GO" id="GO:0030170">
    <property type="term" value="F:pyridoxal phosphate binding"/>
    <property type="evidence" value="ECO:0007669"/>
    <property type="project" value="InterPro"/>
</dbReference>
<dbReference type="SUPFAM" id="SSF53383">
    <property type="entry name" value="PLP-dependent transferases"/>
    <property type="match status" value="1"/>
</dbReference>
<evidence type="ECO:0000256" key="6">
    <source>
        <dbReference type="SAM" id="MobiDB-lite"/>
    </source>
</evidence>
<evidence type="ECO:0000256" key="2">
    <source>
        <dbReference type="ARBA" id="ARBA00007441"/>
    </source>
</evidence>
<dbReference type="EMBL" id="HBKN01027842">
    <property type="protein sequence ID" value="CAE2311255.1"/>
    <property type="molecule type" value="Transcribed_RNA"/>
</dbReference>
<keyword evidence="4" id="KW-0808">Transferase</keyword>
<dbReference type="InterPro" id="IPR015424">
    <property type="entry name" value="PyrdxlP-dep_Trfase"/>
</dbReference>
<keyword evidence="7" id="KW-0732">Signal</keyword>
<keyword evidence="3" id="KW-0032">Aminotransferase</keyword>
<dbReference type="GO" id="GO:0006520">
    <property type="term" value="P:amino acid metabolic process"/>
    <property type="evidence" value="ECO:0007669"/>
    <property type="project" value="InterPro"/>
</dbReference>
<feature type="signal peptide" evidence="7">
    <location>
        <begin position="1"/>
        <end position="20"/>
    </location>
</feature>
<dbReference type="PANTHER" id="PTHR46383:SF5">
    <property type="entry name" value="AMINOTRANSFERASE CLASS I_CLASSII DOMAIN-CONTAINING PROTEIN"/>
    <property type="match status" value="1"/>
</dbReference>
<feature type="chain" id="PRO_5031326330" description="Aminotransferase class I/classII large domain-containing protein" evidence="7">
    <location>
        <begin position="21"/>
        <end position="545"/>
    </location>
</feature>
<comment type="similarity">
    <text evidence="2">Belongs to the class-I pyridoxal-phosphate-dependent aminotransferase family.</text>
</comment>
<dbReference type="InterPro" id="IPR004839">
    <property type="entry name" value="Aminotransferase_I/II_large"/>
</dbReference>
<dbReference type="InterPro" id="IPR015421">
    <property type="entry name" value="PyrdxlP-dep_Trfase_major"/>
</dbReference>
<evidence type="ECO:0000256" key="1">
    <source>
        <dbReference type="ARBA" id="ARBA00001933"/>
    </source>
</evidence>
<dbReference type="PANTHER" id="PTHR46383">
    <property type="entry name" value="ASPARTATE AMINOTRANSFERASE"/>
    <property type="match status" value="1"/>
</dbReference>
<dbReference type="Gene3D" id="3.40.640.10">
    <property type="entry name" value="Type I PLP-dependent aspartate aminotransferase-like (Major domain)"/>
    <property type="match status" value="1"/>
</dbReference>
<accession>A0A7S4NWA6</accession>
<evidence type="ECO:0000256" key="5">
    <source>
        <dbReference type="ARBA" id="ARBA00022898"/>
    </source>
</evidence>
<feature type="region of interest" description="Disordered" evidence="6">
    <location>
        <begin position="69"/>
        <end position="93"/>
    </location>
</feature>
<dbReference type="CDD" id="cd00609">
    <property type="entry name" value="AAT_like"/>
    <property type="match status" value="1"/>
</dbReference>
<keyword evidence="5" id="KW-0663">Pyridoxal phosphate</keyword>
<evidence type="ECO:0000259" key="8">
    <source>
        <dbReference type="Pfam" id="PF00155"/>
    </source>
</evidence>
<dbReference type="PROSITE" id="PS00105">
    <property type="entry name" value="AA_TRANSFER_CLASS_1"/>
    <property type="match status" value="1"/>
</dbReference>
<reference evidence="9" key="1">
    <citation type="submission" date="2021-01" db="EMBL/GenBank/DDBJ databases">
        <authorList>
            <person name="Corre E."/>
            <person name="Pelletier E."/>
            <person name="Niang G."/>
            <person name="Scheremetjew M."/>
            <person name="Finn R."/>
            <person name="Kale V."/>
            <person name="Holt S."/>
            <person name="Cochrane G."/>
            <person name="Meng A."/>
            <person name="Brown T."/>
            <person name="Cohen L."/>
        </authorList>
    </citation>
    <scope>NUCLEOTIDE SEQUENCE</scope>
    <source>
        <strain evidence="9">CCMP 2712</strain>
    </source>
</reference>
<proteinExistence type="inferred from homology"/>
<name>A0A7S4NWA6_GUITH</name>
<organism evidence="9">
    <name type="scientific">Guillardia theta</name>
    <name type="common">Cryptophyte</name>
    <name type="synonym">Cryptomonas phi</name>
    <dbReference type="NCBI Taxonomy" id="55529"/>
    <lineage>
        <taxon>Eukaryota</taxon>
        <taxon>Cryptophyceae</taxon>
        <taxon>Pyrenomonadales</taxon>
        <taxon>Geminigeraceae</taxon>
        <taxon>Guillardia</taxon>
    </lineage>
</organism>
<feature type="domain" description="Aminotransferase class I/classII large" evidence="8">
    <location>
        <begin position="134"/>
        <end position="479"/>
    </location>
</feature>
<evidence type="ECO:0000313" key="9">
    <source>
        <dbReference type="EMBL" id="CAE2311255.1"/>
    </source>
</evidence>
<protein>
    <recommendedName>
        <fullName evidence="8">Aminotransferase class I/classII large domain-containing protein</fullName>
    </recommendedName>
</protein>
<dbReference type="InterPro" id="IPR015422">
    <property type="entry name" value="PyrdxlP-dep_Trfase_small"/>
</dbReference>
<evidence type="ECO:0000256" key="4">
    <source>
        <dbReference type="ARBA" id="ARBA00022679"/>
    </source>
</evidence>
<dbReference type="AlphaFoldDB" id="A0A7S4NWA6"/>
<dbReference type="Pfam" id="PF00155">
    <property type="entry name" value="Aminotran_1_2"/>
    <property type="match status" value="1"/>
</dbReference>
<gene>
    <name evidence="9" type="ORF">GTHE00462_LOCUS21518</name>
</gene>
<dbReference type="GO" id="GO:0008483">
    <property type="term" value="F:transaminase activity"/>
    <property type="evidence" value="ECO:0007669"/>
    <property type="project" value="UniProtKB-KW"/>
</dbReference>
<evidence type="ECO:0000256" key="7">
    <source>
        <dbReference type="SAM" id="SignalP"/>
    </source>
</evidence>
<dbReference type="InterPro" id="IPR050596">
    <property type="entry name" value="AspAT/PAT-like"/>
</dbReference>
<dbReference type="Gene3D" id="3.90.1150.10">
    <property type="entry name" value="Aspartate Aminotransferase, domain 1"/>
    <property type="match status" value="1"/>
</dbReference>
<evidence type="ECO:0000256" key="3">
    <source>
        <dbReference type="ARBA" id="ARBA00022576"/>
    </source>
</evidence>